<dbReference type="PANTHER" id="PTHR30472:SF25">
    <property type="entry name" value="ABC TRANSPORTER PERMEASE PROTEIN MJ0876-RELATED"/>
    <property type="match status" value="1"/>
</dbReference>
<dbReference type="InterPro" id="IPR037294">
    <property type="entry name" value="ABC_BtuC-like"/>
</dbReference>
<feature type="transmembrane region" description="Helical" evidence="8">
    <location>
        <begin position="283"/>
        <end position="301"/>
    </location>
</feature>
<dbReference type="CDD" id="cd06550">
    <property type="entry name" value="TM_ABC_iron-siderophores_like"/>
    <property type="match status" value="1"/>
</dbReference>
<dbReference type="Gene3D" id="1.10.3470.10">
    <property type="entry name" value="ABC transporter involved in vitamin B12 uptake, BtuC"/>
    <property type="match status" value="1"/>
</dbReference>
<dbReference type="Pfam" id="PF01032">
    <property type="entry name" value="FecCD"/>
    <property type="match status" value="1"/>
</dbReference>
<dbReference type="RefSeq" id="WP_007069992.1">
    <property type="nucleotide sequence ID" value="NZ_GG698602.1"/>
</dbReference>
<evidence type="ECO:0000256" key="1">
    <source>
        <dbReference type="ARBA" id="ARBA00004651"/>
    </source>
</evidence>
<feature type="transmembrane region" description="Helical" evidence="8">
    <location>
        <begin position="194"/>
        <end position="214"/>
    </location>
</feature>
<dbReference type="FunFam" id="1.10.3470.10:FF:000001">
    <property type="entry name" value="Vitamin B12 ABC transporter permease BtuC"/>
    <property type="match status" value="1"/>
</dbReference>
<name>C9LNC3_9FIRM</name>
<keyword evidence="5 8" id="KW-0812">Transmembrane</keyword>
<evidence type="ECO:0000256" key="6">
    <source>
        <dbReference type="ARBA" id="ARBA00022989"/>
    </source>
</evidence>
<feature type="transmembrane region" description="Helical" evidence="8">
    <location>
        <begin position="242"/>
        <end position="268"/>
    </location>
</feature>
<protein>
    <submittedName>
        <fullName evidence="9">Iron chelate uptake ABC transporter, FeCT family, permease protein</fullName>
    </submittedName>
</protein>
<evidence type="ECO:0000256" key="8">
    <source>
        <dbReference type="SAM" id="Phobius"/>
    </source>
</evidence>
<dbReference type="OrthoDB" id="9792889at2"/>
<dbReference type="GO" id="GO:0005886">
    <property type="term" value="C:plasma membrane"/>
    <property type="evidence" value="ECO:0007669"/>
    <property type="project" value="UniProtKB-SubCell"/>
</dbReference>
<evidence type="ECO:0000313" key="10">
    <source>
        <dbReference type="Proteomes" id="UP000004736"/>
    </source>
</evidence>
<gene>
    <name evidence="9" type="ORF">GCWU000321_01044</name>
</gene>
<evidence type="ECO:0000256" key="7">
    <source>
        <dbReference type="ARBA" id="ARBA00023136"/>
    </source>
</evidence>
<dbReference type="GO" id="GO:0022857">
    <property type="term" value="F:transmembrane transporter activity"/>
    <property type="evidence" value="ECO:0007669"/>
    <property type="project" value="InterPro"/>
</dbReference>
<keyword evidence="10" id="KW-1185">Reference proteome</keyword>
<reference evidence="9" key="1">
    <citation type="submission" date="2009-09" db="EMBL/GenBank/DDBJ databases">
        <authorList>
            <person name="Weinstock G."/>
            <person name="Sodergren E."/>
            <person name="Clifton S."/>
            <person name="Fulton L."/>
            <person name="Fulton B."/>
            <person name="Courtney L."/>
            <person name="Fronick C."/>
            <person name="Harrison M."/>
            <person name="Strong C."/>
            <person name="Farmer C."/>
            <person name="Delahaunty K."/>
            <person name="Markovic C."/>
            <person name="Hall O."/>
            <person name="Minx P."/>
            <person name="Tomlinson C."/>
            <person name="Mitreva M."/>
            <person name="Nelson J."/>
            <person name="Hou S."/>
            <person name="Wollam A."/>
            <person name="Pepin K.H."/>
            <person name="Johnson M."/>
            <person name="Bhonagiri V."/>
            <person name="Nash W.E."/>
            <person name="Warren W."/>
            <person name="Chinwalla A."/>
            <person name="Mardis E.R."/>
            <person name="Wilson R.K."/>
        </authorList>
    </citation>
    <scope>NUCLEOTIDE SEQUENCE [LARGE SCALE GENOMIC DNA]</scope>
    <source>
        <strain evidence="9">DSM 15470</strain>
    </source>
</reference>
<keyword evidence="4" id="KW-1003">Cell membrane</keyword>
<dbReference type="AlphaFoldDB" id="C9LNC3"/>
<feature type="transmembrane region" description="Helical" evidence="8">
    <location>
        <begin position="60"/>
        <end position="80"/>
    </location>
</feature>
<dbReference type="HOGENOM" id="CLU_013016_0_1_9"/>
<evidence type="ECO:0000256" key="2">
    <source>
        <dbReference type="ARBA" id="ARBA00007935"/>
    </source>
</evidence>
<comment type="similarity">
    <text evidence="2">Belongs to the binding-protein-dependent transport system permease family. FecCD subfamily.</text>
</comment>
<dbReference type="PANTHER" id="PTHR30472">
    <property type="entry name" value="FERRIC ENTEROBACTIN TRANSPORT SYSTEM PERMEASE PROTEIN"/>
    <property type="match status" value="1"/>
</dbReference>
<dbReference type="STRING" id="592028.GCWU000321_01044"/>
<dbReference type="SUPFAM" id="SSF81345">
    <property type="entry name" value="ABC transporter involved in vitamin B12 uptake, BtuC"/>
    <property type="match status" value="1"/>
</dbReference>
<feature type="transmembrane region" description="Helical" evidence="8">
    <location>
        <begin position="92"/>
        <end position="112"/>
    </location>
</feature>
<feature type="transmembrane region" description="Helical" evidence="8">
    <location>
        <begin position="313"/>
        <end position="330"/>
    </location>
</feature>
<comment type="caution">
    <text evidence="9">The sequence shown here is derived from an EMBL/GenBank/DDBJ whole genome shotgun (WGS) entry which is preliminary data.</text>
</comment>
<feature type="transmembrane region" description="Helical" evidence="8">
    <location>
        <begin position="151"/>
        <end position="174"/>
    </location>
</feature>
<dbReference type="EMBL" id="ACIM02000001">
    <property type="protein sequence ID" value="EEW97059.1"/>
    <property type="molecule type" value="Genomic_DNA"/>
</dbReference>
<sequence>MKGKLRTAGWSIVFLALSFLSLSWGTVEITPGEALVYTWQAVLGVESGSISSDVVQYLRLPHFILAFAVGWGLALCGTVMQAVMRNPLADPYLLGISSGAGLGAVIAMALGADAYLGVHGVSMCAFLGAVGISLAILFVASAAGKGDSLTLLLVGFAMNALCSAALSFIIQAMADTHKTKSVQFWLMGNIMADSWTDIGILAGIIAAGSIFFMGQRRILDLMLIGDELSLSMGRNLAVYRKIYILVVAVLVGSIVYVAGMVGFIGLIIPHMVRMAAGSGHKSLIPLAGLAGGCFMAWADVLGRNLINGTELPVGIMAAVCGAPFFAWLLLGGKYGGRP</sequence>
<keyword evidence="3" id="KW-0813">Transport</keyword>
<feature type="transmembrane region" description="Helical" evidence="8">
    <location>
        <begin position="118"/>
        <end position="139"/>
    </location>
</feature>
<dbReference type="InterPro" id="IPR000522">
    <property type="entry name" value="ABC_transptr_permease_BtuC"/>
</dbReference>
<proteinExistence type="inferred from homology"/>
<dbReference type="GeneID" id="78277721"/>
<evidence type="ECO:0000256" key="5">
    <source>
        <dbReference type="ARBA" id="ARBA00022692"/>
    </source>
</evidence>
<organism evidence="9 10">
    <name type="scientific">Dialister invisus DSM 15470</name>
    <dbReference type="NCBI Taxonomy" id="592028"/>
    <lineage>
        <taxon>Bacteria</taxon>
        <taxon>Bacillati</taxon>
        <taxon>Bacillota</taxon>
        <taxon>Negativicutes</taxon>
        <taxon>Veillonellales</taxon>
        <taxon>Veillonellaceae</taxon>
        <taxon>Dialister</taxon>
    </lineage>
</organism>
<dbReference type="Proteomes" id="UP000004736">
    <property type="component" value="Unassembled WGS sequence"/>
</dbReference>
<comment type="subcellular location">
    <subcellularLocation>
        <location evidence="1">Cell membrane</location>
        <topology evidence="1">Multi-pass membrane protein</topology>
    </subcellularLocation>
</comment>
<keyword evidence="7 8" id="KW-0472">Membrane</keyword>
<evidence type="ECO:0000313" key="9">
    <source>
        <dbReference type="EMBL" id="EEW97059.1"/>
    </source>
</evidence>
<evidence type="ECO:0000256" key="3">
    <source>
        <dbReference type="ARBA" id="ARBA00022448"/>
    </source>
</evidence>
<dbReference type="GO" id="GO:0033214">
    <property type="term" value="P:siderophore-iron import into cell"/>
    <property type="evidence" value="ECO:0007669"/>
    <property type="project" value="TreeGrafter"/>
</dbReference>
<keyword evidence="6 8" id="KW-1133">Transmembrane helix</keyword>
<dbReference type="eggNOG" id="COG0609">
    <property type="taxonomic scope" value="Bacteria"/>
</dbReference>
<evidence type="ECO:0000256" key="4">
    <source>
        <dbReference type="ARBA" id="ARBA00022475"/>
    </source>
</evidence>
<accession>C9LNC3</accession>